<evidence type="ECO:0000313" key="9">
    <source>
        <dbReference type="EMBL" id="VYT34007.1"/>
    </source>
</evidence>
<dbReference type="InterPro" id="IPR023213">
    <property type="entry name" value="CAT-like_dom_sf"/>
</dbReference>
<accession>A0A6N2VWE9</accession>
<evidence type="ECO:0000256" key="4">
    <source>
        <dbReference type="ARBA" id="ARBA00022823"/>
    </source>
</evidence>
<evidence type="ECO:0000256" key="7">
    <source>
        <dbReference type="SAM" id="MobiDB-lite"/>
    </source>
</evidence>
<dbReference type="InterPro" id="IPR036625">
    <property type="entry name" value="E3-bd_dom_sf"/>
</dbReference>
<keyword evidence="5 6" id="KW-0012">Acyltransferase</keyword>
<evidence type="ECO:0000256" key="5">
    <source>
        <dbReference type="ARBA" id="ARBA00023315"/>
    </source>
</evidence>
<evidence type="ECO:0000256" key="3">
    <source>
        <dbReference type="ARBA" id="ARBA00022679"/>
    </source>
</evidence>
<comment type="cofactor">
    <cofactor evidence="1 6">
        <name>(R)-lipoate</name>
        <dbReference type="ChEBI" id="CHEBI:83088"/>
    </cofactor>
</comment>
<name>A0A6N2VWE9_9FIRM</name>
<organism evidence="9">
    <name type="scientific">Enterocloster bolteae</name>
    <dbReference type="NCBI Taxonomy" id="208479"/>
    <lineage>
        <taxon>Bacteria</taxon>
        <taxon>Bacillati</taxon>
        <taxon>Bacillota</taxon>
        <taxon>Clostridia</taxon>
        <taxon>Lachnospirales</taxon>
        <taxon>Lachnospiraceae</taxon>
        <taxon>Enterocloster</taxon>
    </lineage>
</organism>
<dbReference type="Pfam" id="PF00364">
    <property type="entry name" value="Biotin_lipoyl"/>
    <property type="match status" value="1"/>
</dbReference>
<evidence type="ECO:0000256" key="2">
    <source>
        <dbReference type="ARBA" id="ARBA00007317"/>
    </source>
</evidence>
<dbReference type="GO" id="GO:0005737">
    <property type="term" value="C:cytoplasm"/>
    <property type="evidence" value="ECO:0007669"/>
    <property type="project" value="TreeGrafter"/>
</dbReference>
<protein>
    <recommendedName>
        <fullName evidence="6">Dihydrolipoamide acetyltransferase component of pyruvate dehydrogenase complex</fullName>
        <ecNumber evidence="6">2.3.1.-</ecNumber>
    </recommendedName>
</protein>
<dbReference type="SUPFAM" id="SSF51230">
    <property type="entry name" value="Single hybrid motif"/>
    <property type="match status" value="1"/>
</dbReference>
<dbReference type="GO" id="GO:0016407">
    <property type="term" value="F:acetyltransferase activity"/>
    <property type="evidence" value="ECO:0007669"/>
    <property type="project" value="TreeGrafter"/>
</dbReference>
<dbReference type="GO" id="GO:0031405">
    <property type="term" value="F:lipoic acid binding"/>
    <property type="evidence" value="ECO:0007669"/>
    <property type="project" value="TreeGrafter"/>
</dbReference>
<dbReference type="Gene3D" id="2.40.50.100">
    <property type="match status" value="1"/>
</dbReference>
<dbReference type="PANTHER" id="PTHR43178:SF5">
    <property type="entry name" value="LIPOAMIDE ACYLTRANSFERASE COMPONENT OF BRANCHED-CHAIN ALPHA-KETO ACID DEHYDROGENASE COMPLEX, MITOCHONDRIAL"/>
    <property type="match status" value="1"/>
</dbReference>
<dbReference type="RefSeq" id="WP_002577673.1">
    <property type="nucleotide sequence ID" value="NZ_CACRTF010000014.1"/>
</dbReference>
<dbReference type="PANTHER" id="PTHR43178">
    <property type="entry name" value="DIHYDROLIPOAMIDE ACETYLTRANSFERASE COMPONENT OF PYRUVATE DEHYDROGENASE COMPLEX"/>
    <property type="match status" value="1"/>
</dbReference>
<comment type="similarity">
    <text evidence="2 6">Belongs to the 2-oxoacid dehydrogenase family.</text>
</comment>
<reference evidence="9" key="1">
    <citation type="submission" date="2019-11" db="EMBL/GenBank/DDBJ databases">
        <authorList>
            <person name="Feng L."/>
        </authorList>
    </citation>
    <scope>NUCLEOTIDE SEQUENCE</scope>
    <source>
        <strain evidence="9">CbolteaeLFYP116</strain>
    </source>
</reference>
<keyword evidence="3 6" id="KW-0808">Transferase</keyword>
<dbReference type="SUPFAM" id="SSF52777">
    <property type="entry name" value="CoA-dependent acyltransferases"/>
    <property type="match status" value="1"/>
</dbReference>
<evidence type="ECO:0000256" key="6">
    <source>
        <dbReference type="RuleBase" id="RU003423"/>
    </source>
</evidence>
<sequence length="456" mass="47217">MVTKVIMPKFGLSMETGVLGSWLVEEGDSVTKGSALAEITTDKITNTCEAPKDGILRKILLPEGEEAACGEAIAVLADTADEDISAECGGSQSEGGAFADSAEQAAAASPVPEKAAPADIKITPRAKKVAEEQGLEYSHIQGTGLLGAITISDLKKHGIPRKDIAGAASVSAAPASASVPASASAPASASGLASASVTASASAPASGPSTASAPAAAPKAVFDTRPCEGEDVIVKMSTMETAIAKAMQNSLLTTAQTTIATEAEITELVRVYKQLKGKYTNAGVKLSYTAMLIKAVAMALENHKALRSTMADENHIKISSRIHIGVAVDIPGGLIVPVIRDANMKDLRTICLELSDLTQRAKDNKLTSDQLGGATITITNLGMFGITYFTPVLNVPESAILGVGAIIEKLMVKDGGFYPASVMNFSLTHDHRIVNGAPAARFLKEVTASLQDFKWV</sequence>
<dbReference type="Gene3D" id="3.30.559.10">
    <property type="entry name" value="Chloramphenicol acetyltransferase-like domain"/>
    <property type="match status" value="1"/>
</dbReference>
<feature type="region of interest" description="Disordered" evidence="7">
    <location>
        <begin position="200"/>
        <end position="219"/>
    </location>
</feature>
<gene>
    <name evidence="9" type="primary">pdhC</name>
    <name evidence="9" type="ORF">CBLFYP116_03037</name>
</gene>
<feature type="domain" description="Lipoyl-binding" evidence="8">
    <location>
        <begin position="2"/>
        <end position="77"/>
    </location>
</feature>
<dbReference type="SUPFAM" id="SSF47005">
    <property type="entry name" value="Peripheral subunit-binding domain of 2-oxo acid dehydrogenase complex"/>
    <property type="match status" value="1"/>
</dbReference>
<dbReference type="Gene3D" id="4.10.320.10">
    <property type="entry name" value="E3-binding domain"/>
    <property type="match status" value="1"/>
</dbReference>
<dbReference type="GeneID" id="23116134"/>
<dbReference type="InterPro" id="IPR011053">
    <property type="entry name" value="Single_hybrid_motif"/>
</dbReference>
<proteinExistence type="inferred from homology"/>
<keyword evidence="4 6" id="KW-0450">Lipoyl</keyword>
<evidence type="ECO:0000259" key="8">
    <source>
        <dbReference type="PROSITE" id="PS50968"/>
    </source>
</evidence>
<dbReference type="Pfam" id="PF00198">
    <property type="entry name" value="2-oxoacid_dh"/>
    <property type="match status" value="1"/>
</dbReference>
<dbReference type="CDD" id="cd06849">
    <property type="entry name" value="lipoyl_domain"/>
    <property type="match status" value="1"/>
</dbReference>
<dbReference type="EMBL" id="CACRTF010000014">
    <property type="protein sequence ID" value="VYT34007.1"/>
    <property type="molecule type" value="Genomic_DNA"/>
</dbReference>
<evidence type="ECO:0000256" key="1">
    <source>
        <dbReference type="ARBA" id="ARBA00001938"/>
    </source>
</evidence>
<keyword evidence="9" id="KW-0670">Pyruvate</keyword>
<feature type="compositionally biased region" description="Low complexity" evidence="7">
    <location>
        <begin position="200"/>
        <end position="218"/>
    </location>
</feature>
<dbReference type="InterPro" id="IPR004167">
    <property type="entry name" value="PSBD"/>
</dbReference>
<dbReference type="AlphaFoldDB" id="A0A6N2VWE9"/>
<dbReference type="InterPro" id="IPR001078">
    <property type="entry name" value="2-oxoacid_DH_actylTfrase"/>
</dbReference>
<feature type="compositionally biased region" description="Low complexity" evidence="7">
    <location>
        <begin position="97"/>
        <end position="117"/>
    </location>
</feature>
<dbReference type="InterPro" id="IPR000089">
    <property type="entry name" value="Biotin_lipoyl"/>
</dbReference>
<dbReference type="InterPro" id="IPR050743">
    <property type="entry name" value="2-oxoacid_DH_E2_comp"/>
</dbReference>
<dbReference type="EC" id="2.3.1.-" evidence="6"/>
<dbReference type="Pfam" id="PF02817">
    <property type="entry name" value="E3_binding"/>
    <property type="match status" value="1"/>
</dbReference>
<dbReference type="PROSITE" id="PS50968">
    <property type="entry name" value="BIOTINYL_LIPOYL"/>
    <property type="match status" value="1"/>
</dbReference>
<feature type="region of interest" description="Disordered" evidence="7">
    <location>
        <begin position="87"/>
        <end position="117"/>
    </location>
</feature>